<dbReference type="STRING" id="1437874.CSPHI_09840"/>
<dbReference type="RefSeq" id="WP_075692831.1">
    <property type="nucleotide sequence ID" value="NZ_CP009248.1"/>
</dbReference>
<dbReference type="InterPro" id="IPR024495">
    <property type="entry name" value="DUF2771"/>
</dbReference>
<protein>
    <recommendedName>
        <fullName evidence="3">DUF2771 domain-containing protein</fullName>
    </recommendedName>
</protein>
<dbReference type="KEGG" id="csph:CSPHI_09840"/>
<dbReference type="EMBL" id="CP009248">
    <property type="protein sequence ID" value="APT91257.1"/>
    <property type="molecule type" value="Genomic_DNA"/>
</dbReference>
<reference evidence="1 2" key="1">
    <citation type="submission" date="2014-08" db="EMBL/GenBank/DDBJ databases">
        <title>Complete genome sequence of Corynebacterium sphenisci CECT 5990(T) (=DSM 44792(T)), isolated from healthy wild penguins.</title>
        <authorList>
            <person name="Ruckert C."/>
            <person name="Albersmeier A."/>
            <person name="Winkler A."/>
            <person name="Kalinowski J."/>
        </authorList>
    </citation>
    <scope>NUCLEOTIDE SEQUENCE [LARGE SCALE GENOMIC DNA]</scope>
    <source>
        <strain evidence="1 2">DSM 44792</strain>
    </source>
</reference>
<keyword evidence="2" id="KW-1185">Reference proteome</keyword>
<evidence type="ECO:0000313" key="1">
    <source>
        <dbReference type="EMBL" id="APT91257.1"/>
    </source>
</evidence>
<name>A0A1L7CZK3_9CORY</name>
<accession>A0A1L7CZK3</accession>
<proteinExistence type="predicted"/>
<dbReference type="AlphaFoldDB" id="A0A1L7CZK3"/>
<dbReference type="Proteomes" id="UP000185469">
    <property type="component" value="Chromosome"/>
</dbReference>
<organism evidence="1 2">
    <name type="scientific">Corynebacterium sphenisci DSM 44792</name>
    <dbReference type="NCBI Taxonomy" id="1437874"/>
    <lineage>
        <taxon>Bacteria</taxon>
        <taxon>Bacillati</taxon>
        <taxon>Actinomycetota</taxon>
        <taxon>Actinomycetes</taxon>
        <taxon>Mycobacteriales</taxon>
        <taxon>Corynebacteriaceae</taxon>
        <taxon>Corynebacterium</taxon>
    </lineage>
</organism>
<evidence type="ECO:0008006" key="3">
    <source>
        <dbReference type="Google" id="ProtNLM"/>
    </source>
</evidence>
<dbReference type="OrthoDB" id="4424536at2"/>
<dbReference type="Pfam" id="PF10969">
    <property type="entry name" value="DUF2771"/>
    <property type="match status" value="1"/>
</dbReference>
<evidence type="ECO:0000313" key="2">
    <source>
        <dbReference type="Proteomes" id="UP000185469"/>
    </source>
</evidence>
<gene>
    <name evidence="1" type="ORF">CSPHI_09840</name>
</gene>
<sequence length="182" mass="18869">MRRGRTRKSLGIVAAILVTGLVIVGGVVAWTTLRERPLADPGALTLTVVVDGAEAEVAPYRVCDLFDPGSCTVHEDRVHHMALGAQDTAEVRVDPEVASVKWTLQRFYADESANATALHEPGTATAETVAGSTAAAGQRSALGVIEVSTAVVGLDAAGEETTYGITWSIVNDAADAADAAKE</sequence>